<feature type="region of interest" description="Disordered" evidence="2">
    <location>
        <begin position="36"/>
        <end position="68"/>
    </location>
</feature>
<protein>
    <recommendedName>
        <fullName evidence="6">Septum formation initiator domain-containing protein</fullName>
    </recommendedName>
</protein>
<feature type="compositionally biased region" description="Basic residues" evidence="2">
    <location>
        <begin position="39"/>
        <end position="55"/>
    </location>
</feature>
<evidence type="ECO:0000256" key="1">
    <source>
        <dbReference type="SAM" id="Coils"/>
    </source>
</evidence>
<accession>A0A9P7YCZ2</accession>
<evidence type="ECO:0000313" key="4">
    <source>
        <dbReference type="EMBL" id="KAG9231172.1"/>
    </source>
</evidence>
<evidence type="ECO:0000313" key="5">
    <source>
        <dbReference type="Proteomes" id="UP000824998"/>
    </source>
</evidence>
<feature type="transmembrane region" description="Helical" evidence="3">
    <location>
        <begin position="264"/>
        <end position="282"/>
    </location>
</feature>
<name>A0A9P7YCZ2_9HELO</name>
<dbReference type="EMBL" id="MU251619">
    <property type="protein sequence ID" value="KAG9231172.1"/>
    <property type="molecule type" value="Genomic_DNA"/>
</dbReference>
<proteinExistence type="predicted"/>
<dbReference type="Proteomes" id="UP000824998">
    <property type="component" value="Unassembled WGS sequence"/>
</dbReference>
<evidence type="ECO:0000256" key="3">
    <source>
        <dbReference type="SAM" id="Phobius"/>
    </source>
</evidence>
<dbReference type="OrthoDB" id="5419542at2759"/>
<evidence type="ECO:0008006" key="6">
    <source>
        <dbReference type="Google" id="ProtNLM"/>
    </source>
</evidence>
<keyword evidence="3" id="KW-0812">Transmembrane</keyword>
<sequence>MSGNYLPPLDTSKAFTAPISPTRRHQITRSISEVSPFPKLHRPHHHHHRHSHTNRHLKESEDVPQSTGPALQLNGDIAVAMTHDTTPNDSRDASRRTSALGMGWEDVQREREKRVVKEGEVEEEREKGAQRATQVRTSLLDLHTLSNSTTRRLDNTYYTVLEKLSALQNTISSMKELTGMTKTLNEEFEQESEEIASEVNGHLTGFGRFEEQERKITTLQERVKQGRDKVGTLGKRVHAVRERVEGWERAEFEWQEKTRKRMKMMWILMSAVAVVVVGLVFFEYTPAKPVEQRHPDGTNKSAIPDFAKLDNETWELKNRTSHLLAALRSKEGGESKEDARLKLFDEL</sequence>
<organism evidence="4 5">
    <name type="scientific">Amylocarpus encephaloides</name>
    <dbReference type="NCBI Taxonomy" id="45428"/>
    <lineage>
        <taxon>Eukaryota</taxon>
        <taxon>Fungi</taxon>
        <taxon>Dikarya</taxon>
        <taxon>Ascomycota</taxon>
        <taxon>Pezizomycotina</taxon>
        <taxon>Leotiomycetes</taxon>
        <taxon>Helotiales</taxon>
        <taxon>Helotiales incertae sedis</taxon>
        <taxon>Amylocarpus</taxon>
    </lineage>
</organism>
<feature type="region of interest" description="Disordered" evidence="2">
    <location>
        <begin position="1"/>
        <end position="22"/>
    </location>
</feature>
<comment type="caution">
    <text evidence="4">The sequence shown here is derived from an EMBL/GenBank/DDBJ whole genome shotgun (WGS) entry which is preliminary data.</text>
</comment>
<keyword evidence="3" id="KW-1133">Transmembrane helix</keyword>
<keyword evidence="1" id="KW-0175">Coiled coil</keyword>
<gene>
    <name evidence="4" type="ORF">BJ875DRAFT_487251</name>
</gene>
<keyword evidence="5" id="KW-1185">Reference proteome</keyword>
<dbReference type="AlphaFoldDB" id="A0A9P7YCZ2"/>
<reference evidence="4" key="1">
    <citation type="journal article" date="2021" name="IMA Fungus">
        <title>Genomic characterization of three marine fungi, including Emericellopsis atlantica sp. nov. with signatures of a generalist lifestyle and marine biomass degradation.</title>
        <authorList>
            <person name="Hagestad O.C."/>
            <person name="Hou L."/>
            <person name="Andersen J.H."/>
            <person name="Hansen E.H."/>
            <person name="Altermark B."/>
            <person name="Li C."/>
            <person name="Kuhnert E."/>
            <person name="Cox R.J."/>
            <person name="Crous P.W."/>
            <person name="Spatafora J.W."/>
            <person name="Lail K."/>
            <person name="Amirebrahimi M."/>
            <person name="Lipzen A."/>
            <person name="Pangilinan J."/>
            <person name="Andreopoulos W."/>
            <person name="Hayes R.D."/>
            <person name="Ng V."/>
            <person name="Grigoriev I.V."/>
            <person name="Jackson S.A."/>
            <person name="Sutton T.D.S."/>
            <person name="Dobson A.D.W."/>
            <person name="Rama T."/>
        </authorList>
    </citation>
    <scope>NUCLEOTIDE SEQUENCE</scope>
    <source>
        <strain evidence="4">TRa018bII</strain>
    </source>
</reference>
<keyword evidence="3" id="KW-0472">Membrane</keyword>
<evidence type="ECO:0000256" key="2">
    <source>
        <dbReference type="SAM" id="MobiDB-lite"/>
    </source>
</evidence>
<feature type="coiled-coil region" evidence="1">
    <location>
        <begin position="174"/>
        <end position="229"/>
    </location>
</feature>